<evidence type="ECO:0000313" key="3">
    <source>
        <dbReference type="EMBL" id="KAF7344105.1"/>
    </source>
</evidence>
<dbReference type="Proteomes" id="UP000620124">
    <property type="component" value="Unassembled WGS sequence"/>
</dbReference>
<proteinExistence type="predicted"/>
<keyword evidence="3" id="KW-0255">Endonuclease</keyword>
<feature type="region of interest" description="Disordered" evidence="1">
    <location>
        <begin position="491"/>
        <end position="510"/>
    </location>
</feature>
<evidence type="ECO:0000256" key="1">
    <source>
        <dbReference type="SAM" id="MobiDB-lite"/>
    </source>
</evidence>
<dbReference type="GO" id="GO:0003676">
    <property type="term" value="F:nucleic acid binding"/>
    <property type="evidence" value="ECO:0007669"/>
    <property type="project" value="InterPro"/>
</dbReference>
<comment type="caution">
    <text evidence="3">The sequence shown here is derived from an EMBL/GenBank/DDBJ whole genome shotgun (WGS) entry which is preliminary data.</text>
</comment>
<reference evidence="3" key="1">
    <citation type="submission" date="2020-05" db="EMBL/GenBank/DDBJ databases">
        <title>Mycena genomes resolve the evolution of fungal bioluminescence.</title>
        <authorList>
            <person name="Tsai I.J."/>
        </authorList>
    </citation>
    <scope>NUCLEOTIDE SEQUENCE</scope>
    <source>
        <strain evidence="3">CCC161011</strain>
    </source>
</reference>
<organism evidence="3 4">
    <name type="scientific">Mycena venus</name>
    <dbReference type="NCBI Taxonomy" id="2733690"/>
    <lineage>
        <taxon>Eukaryota</taxon>
        <taxon>Fungi</taxon>
        <taxon>Dikarya</taxon>
        <taxon>Basidiomycota</taxon>
        <taxon>Agaricomycotina</taxon>
        <taxon>Agaricomycetes</taxon>
        <taxon>Agaricomycetidae</taxon>
        <taxon>Agaricales</taxon>
        <taxon>Marasmiineae</taxon>
        <taxon>Mycenaceae</taxon>
        <taxon>Mycena</taxon>
    </lineage>
</organism>
<sequence>MEQLPEVNQLGQDSYPKLCKKIRRHLEALRAIGTVLTMVTIRGIMVAFIKNEQPHLFTHVTRDGSQFRCSDTFVRKFLRNMGWSFRCSTRAAQKIPANHAEILRTAFLRQAMLIRDYAIPAELRVNTDQTQIVYQQGTNSTWNKKGEKQVATVGQEEKRAFTLMPSISGGGTMLAPQAIFAGKTSASLPSLNSPGYKEAIAIGMKFEVSLGNNYWSTQRTMRAFVKDILVPYFIQMIRELRLPETQFCLWIIDCWSVHKSEEFRTWMKVHYPWILLCFVPGGCTSLFQPLDVGIQRTLKHAIKRAAHRDVVAEATALIAEDDDGLESDSELIETHSNPALLKLDTSLPTLRNRCVQWIVDAFHACNKKELVFKVGDFNCSQTSLTSPVALTALRELPTTDSDLYRELIGQKQPTETVVEEELFADDEEVKGYCDESDIPVDVLITHVTSGGVAALPDGFQIDDEGNLCRNSAAEDPELVVEASDLPVAVRRPKRAAKAPRPYGGDAMWEH</sequence>
<dbReference type="OrthoDB" id="3341102at2759"/>
<accession>A0A8H6XPQ0</accession>
<evidence type="ECO:0000259" key="2">
    <source>
        <dbReference type="Pfam" id="PF03184"/>
    </source>
</evidence>
<protein>
    <submittedName>
        <fullName evidence="3">DDE superfamily endonuclease</fullName>
    </submittedName>
</protein>
<keyword evidence="4" id="KW-1185">Reference proteome</keyword>
<evidence type="ECO:0000313" key="4">
    <source>
        <dbReference type="Proteomes" id="UP000620124"/>
    </source>
</evidence>
<dbReference type="GO" id="GO:0004519">
    <property type="term" value="F:endonuclease activity"/>
    <property type="evidence" value="ECO:0007669"/>
    <property type="project" value="UniProtKB-KW"/>
</dbReference>
<gene>
    <name evidence="3" type="ORF">MVEN_01700300</name>
</gene>
<keyword evidence="3" id="KW-0540">Nuclease</keyword>
<dbReference type="AlphaFoldDB" id="A0A8H6XPQ0"/>
<dbReference type="EMBL" id="JACAZI010000015">
    <property type="protein sequence ID" value="KAF7344105.1"/>
    <property type="molecule type" value="Genomic_DNA"/>
</dbReference>
<name>A0A8H6XPQ0_9AGAR</name>
<dbReference type="InterPro" id="IPR004875">
    <property type="entry name" value="DDE_SF_endonuclease_dom"/>
</dbReference>
<feature type="domain" description="DDE-1" evidence="2">
    <location>
        <begin position="159"/>
        <end position="317"/>
    </location>
</feature>
<dbReference type="Pfam" id="PF03184">
    <property type="entry name" value="DDE_1"/>
    <property type="match status" value="1"/>
</dbReference>
<keyword evidence="3" id="KW-0378">Hydrolase</keyword>